<dbReference type="GO" id="GO:0020037">
    <property type="term" value="F:heme binding"/>
    <property type="evidence" value="ECO:0007669"/>
    <property type="project" value="InterPro"/>
</dbReference>
<dbReference type="Gene3D" id="1.10.760.10">
    <property type="entry name" value="Cytochrome c-like domain"/>
    <property type="match status" value="3"/>
</dbReference>
<dbReference type="RefSeq" id="WP_108893284.1">
    <property type="nucleotide sequence ID" value="NZ_ONZF01000002.1"/>
</dbReference>
<dbReference type="Proteomes" id="UP000244912">
    <property type="component" value="Unassembled WGS sequence"/>
</dbReference>
<name>A0A2R8BTI8_9RHOB</name>
<evidence type="ECO:0000259" key="8">
    <source>
        <dbReference type="PROSITE" id="PS51007"/>
    </source>
</evidence>
<evidence type="ECO:0000256" key="4">
    <source>
        <dbReference type="ARBA" id="ARBA00022982"/>
    </source>
</evidence>
<dbReference type="SUPFAM" id="SSF46626">
    <property type="entry name" value="Cytochrome c"/>
    <property type="match status" value="3"/>
</dbReference>
<dbReference type="GO" id="GO:0009055">
    <property type="term" value="F:electron transfer activity"/>
    <property type="evidence" value="ECO:0007669"/>
    <property type="project" value="InterPro"/>
</dbReference>
<evidence type="ECO:0000256" key="3">
    <source>
        <dbReference type="ARBA" id="ARBA00022723"/>
    </source>
</evidence>
<organism evidence="9 10">
    <name type="scientific">Palleronia abyssalis</name>
    <dbReference type="NCBI Taxonomy" id="1501240"/>
    <lineage>
        <taxon>Bacteria</taxon>
        <taxon>Pseudomonadati</taxon>
        <taxon>Pseudomonadota</taxon>
        <taxon>Alphaproteobacteria</taxon>
        <taxon>Rhodobacterales</taxon>
        <taxon>Roseobacteraceae</taxon>
        <taxon>Palleronia</taxon>
    </lineage>
</organism>
<evidence type="ECO:0000256" key="7">
    <source>
        <dbReference type="SAM" id="Phobius"/>
    </source>
</evidence>
<evidence type="ECO:0000256" key="2">
    <source>
        <dbReference type="ARBA" id="ARBA00022617"/>
    </source>
</evidence>
<dbReference type="InterPro" id="IPR009056">
    <property type="entry name" value="Cyt_c-like_dom"/>
</dbReference>
<gene>
    <name evidence="9" type="primary">cc4_1</name>
    <name evidence="9" type="ORF">PAA8504_01264</name>
</gene>
<reference evidence="9 10" key="1">
    <citation type="submission" date="2018-03" db="EMBL/GenBank/DDBJ databases">
        <authorList>
            <person name="Keele B.F."/>
        </authorList>
    </citation>
    <scope>NUCLEOTIDE SEQUENCE [LARGE SCALE GENOMIC DNA]</scope>
    <source>
        <strain evidence="9 10">CECT 8504</strain>
    </source>
</reference>
<accession>A0A2R8BTI8</accession>
<keyword evidence="5 6" id="KW-0408">Iron</keyword>
<dbReference type="PROSITE" id="PS51007">
    <property type="entry name" value="CYTC"/>
    <property type="match status" value="1"/>
</dbReference>
<keyword evidence="7" id="KW-0472">Membrane</keyword>
<dbReference type="GO" id="GO:0046872">
    <property type="term" value="F:metal ion binding"/>
    <property type="evidence" value="ECO:0007669"/>
    <property type="project" value="UniProtKB-KW"/>
</dbReference>
<dbReference type="InterPro" id="IPR036909">
    <property type="entry name" value="Cyt_c-like_dom_sf"/>
</dbReference>
<dbReference type="OrthoDB" id="9773456at2"/>
<keyword evidence="7" id="KW-0812">Transmembrane</keyword>
<evidence type="ECO:0000256" key="5">
    <source>
        <dbReference type="ARBA" id="ARBA00023004"/>
    </source>
</evidence>
<feature type="domain" description="Cytochrome c" evidence="8">
    <location>
        <begin position="259"/>
        <end position="350"/>
    </location>
</feature>
<proteinExistence type="predicted"/>
<dbReference type="AlphaFoldDB" id="A0A2R8BTI8"/>
<dbReference type="Pfam" id="PF13442">
    <property type="entry name" value="Cytochrome_CBB3"/>
    <property type="match status" value="1"/>
</dbReference>
<sequence length="362" mass="39403">MKRLDLRSVFYTLAALAVLCAIGGLSVVGLGLYNVSARAGHFPGVPLILHTTYNQSVKLRAVSEDEVPEFTEPMVALGAKHFDAACRVCHSAPGHDKTATMEAMVPEPPHITAAVEGWQPRHLHWILYEGVKMSGMPHWPADRPDEVWPTVAFLEAVQNGMTEQRYDALTAVEKGDPRSFYYCASCHNANGVSGNQRIPRLDILSEEYMTRALLAYRSGARDSGYMEHAASEVPVAQLPAFAKQFAALPATGEAGPTTSLTIAGERIAMEGVPGSDVPACAACHGPWSEPIDPAYPSLSGQYRPYLEDQLRLWREGVRGGTRVARLMHQAATRLTDAQIEAVSAWYAARQPAKIDVLPELSD</sequence>
<keyword evidence="4" id="KW-0249">Electron transport</keyword>
<dbReference type="PANTHER" id="PTHR33751">
    <property type="entry name" value="CBB3-TYPE CYTOCHROME C OXIDASE SUBUNIT FIXP"/>
    <property type="match status" value="1"/>
</dbReference>
<keyword evidence="2 6" id="KW-0349">Heme</keyword>
<evidence type="ECO:0000313" key="10">
    <source>
        <dbReference type="Proteomes" id="UP000244912"/>
    </source>
</evidence>
<keyword evidence="3 6" id="KW-0479">Metal-binding</keyword>
<protein>
    <submittedName>
        <fullName evidence="9">Cytochrome c4</fullName>
    </submittedName>
</protein>
<evidence type="ECO:0000256" key="1">
    <source>
        <dbReference type="ARBA" id="ARBA00022448"/>
    </source>
</evidence>
<dbReference type="Pfam" id="PF00034">
    <property type="entry name" value="Cytochrom_C"/>
    <property type="match status" value="1"/>
</dbReference>
<evidence type="ECO:0000313" key="9">
    <source>
        <dbReference type="EMBL" id="SPJ23453.1"/>
    </source>
</evidence>
<keyword evidence="1" id="KW-0813">Transport</keyword>
<keyword evidence="7" id="KW-1133">Transmembrane helix</keyword>
<keyword evidence="10" id="KW-1185">Reference proteome</keyword>
<dbReference type="EMBL" id="ONZF01000002">
    <property type="protein sequence ID" value="SPJ23453.1"/>
    <property type="molecule type" value="Genomic_DNA"/>
</dbReference>
<dbReference type="InterPro" id="IPR050597">
    <property type="entry name" value="Cytochrome_c_Oxidase_Subunit"/>
</dbReference>
<evidence type="ECO:0000256" key="6">
    <source>
        <dbReference type="PROSITE-ProRule" id="PRU00433"/>
    </source>
</evidence>
<feature type="transmembrane region" description="Helical" evidence="7">
    <location>
        <begin position="9"/>
        <end position="33"/>
    </location>
</feature>
<dbReference type="PANTHER" id="PTHR33751:SF9">
    <property type="entry name" value="CYTOCHROME C4"/>
    <property type="match status" value="1"/>
</dbReference>